<dbReference type="eggNOG" id="KOG0468">
    <property type="taxonomic scope" value="Eukaryota"/>
</dbReference>
<evidence type="ECO:0008006" key="10">
    <source>
        <dbReference type="Google" id="ProtNLM"/>
    </source>
</evidence>
<evidence type="ECO:0000256" key="6">
    <source>
        <dbReference type="SAM" id="MobiDB-lite"/>
    </source>
</evidence>
<dbReference type="InterPro" id="IPR009292">
    <property type="entry name" value="RRP36"/>
</dbReference>
<feature type="compositionally biased region" description="Basic and acidic residues" evidence="6">
    <location>
        <begin position="668"/>
        <end position="679"/>
    </location>
</feature>
<dbReference type="PANTHER" id="PTHR21738">
    <property type="entry name" value="RIBOSOMAL RNA PROCESSING PROTEIN 36 HOMOLOG"/>
    <property type="match status" value="1"/>
</dbReference>
<evidence type="ECO:0000313" key="8">
    <source>
        <dbReference type="EnsemblMetazoa" id="CPIJ013674-PA"/>
    </source>
</evidence>
<comment type="similarity">
    <text evidence="2">Belongs to the RRP36 family.</text>
</comment>
<dbReference type="PANTHER" id="PTHR21738:SF0">
    <property type="entry name" value="RIBOSOMAL RNA PROCESSING PROTEIN 36 HOMOLOG"/>
    <property type="match status" value="1"/>
</dbReference>
<feature type="compositionally biased region" description="Basic and acidic residues" evidence="6">
    <location>
        <begin position="531"/>
        <end position="545"/>
    </location>
</feature>
<dbReference type="OrthoDB" id="448446at2759"/>
<dbReference type="InterPro" id="IPR014721">
    <property type="entry name" value="Ribsml_uS5_D2-typ_fold_subgr"/>
</dbReference>
<name>B0X295_CULQU</name>
<dbReference type="VEuPathDB" id="VectorBase:CQUJHB013497"/>
<accession>B0X295</accession>
<feature type="region of interest" description="Disordered" evidence="6">
    <location>
        <begin position="402"/>
        <end position="454"/>
    </location>
</feature>
<feature type="compositionally biased region" description="Acidic residues" evidence="6">
    <location>
        <begin position="405"/>
        <end position="441"/>
    </location>
</feature>
<keyword evidence="9" id="KW-1185">Reference proteome</keyword>
<evidence type="ECO:0000313" key="9">
    <source>
        <dbReference type="Proteomes" id="UP000002320"/>
    </source>
</evidence>
<sequence length="679" mass="77062">MVHSEINVPLEPSPFPALNSIGVAAGESWTDMATLTHTQFQDMGERNLRYTDTLFTESGALVLRGRRGDDRGGLVLFKDAAESGTLHAGQEVRVLGENYSLLDEADSSLLLAEDIENESACIVGNKNKLGEFFQVSYNWDLIAAQSTFVFGPDNSSPNKVLLGTVKDSIVFQWSTREDHSTKNPILNVEFQILDQSIAQEPFHRGGGQIIPTSRRVAYRNRTSSSKCKTPPIAFPSCTPSSSGNVVTSPRTHPFPLMCRERTSITLALASEDTADPPISKLYETKSSNPNRSRNRQSQLHGGLDKGPLRFIGKIVRKDRCSMSEDLRKRLKYLKYHICTQVAVVQVELEPGTITTEVLVQFKILSTSPRWPFLDTASSTNAFEGTPSQFRLDLGCRRLRGAERNEIEEDPSDLEEEQEQSNDESGQEASSDENADSDEETGDESKPRLADKDYRQMPFEDLLQLKRRIGSKLYNEAVFGKTKGKQPEESKDKKQKKRKQEPRPDSDSDGPPEEVSAKRKVPALGMQRKVKNGADEQRPRDPRFDSKQGYFSGRKFRSEYGFINELRGTELESLKKQLEKTQDPAEEKRLKFAIQRTSNQIREFEKQKGLDQKRMQEKQEARKALDEGKRPFYEKKNVKKARELIEKYDQLKETGKLGKHIDKRRRKITAKDRKKLDFET</sequence>
<dbReference type="VEuPathDB" id="VectorBase:CPIJ013674"/>
<feature type="region of interest" description="Disordered" evidence="6">
    <location>
        <begin position="602"/>
        <end position="630"/>
    </location>
</feature>
<feature type="region of interest" description="Disordered" evidence="6">
    <location>
        <begin position="659"/>
        <end position="679"/>
    </location>
</feature>
<evidence type="ECO:0000313" key="7">
    <source>
        <dbReference type="EMBL" id="EDS39118.1"/>
    </source>
</evidence>
<evidence type="ECO:0000256" key="4">
    <source>
        <dbReference type="ARBA" id="ARBA00022552"/>
    </source>
</evidence>
<dbReference type="VEuPathDB" id="VectorBase:CQUJHB016716"/>
<dbReference type="AlphaFoldDB" id="B0X295"/>
<dbReference type="InParanoid" id="B0X295"/>
<dbReference type="EnsemblMetazoa" id="CPIJ013674-RA">
    <property type="protein sequence ID" value="CPIJ013674-PA"/>
    <property type="gene ID" value="CPIJ013674"/>
</dbReference>
<dbReference type="Pfam" id="PF06102">
    <property type="entry name" value="RRP36"/>
    <property type="match status" value="1"/>
</dbReference>
<evidence type="ECO:0000256" key="5">
    <source>
        <dbReference type="ARBA" id="ARBA00023242"/>
    </source>
</evidence>
<dbReference type="Gene3D" id="3.30.230.10">
    <property type="match status" value="1"/>
</dbReference>
<dbReference type="eggNOG" id="KOG3190">
    <property type="taxonomic scope" value="Eukaryota"/>
</dbReference>
<protein>
    <recommendedName>
        <fullName evidence="10">Ribosomal RNA-processing protein 36</fullName>
    </recommendedName>
</protein>
<dbReference type="HOGENOM" id="CLU_405042_0_0_1"/>
<keyword evidence="4" id="KW-0698">rRNA processing</keyword>
<feature type="compositionally biased region" description="Basic and acidic residues" evidence="6">
    <location>
        <begin position="442"/>
        <end position="454"/>
    </location>
</feature>
<dbReference type="VEuPathDB" id="VectorBase:CQUJHB005672"/>
<dbReference type="GO" id="GO:0005730">
    <property type="term" value="C:nucleolus"/>
    <property type="evidence" value="ECO:0007669"/>
    <property type="project" value="UniProtKB-SubCell"/>
</dbReference>
<dbReference type="SUPFAM" id="SSF54211">
    <property type="entry name" value="Ribosomal protein S5 domain 2-like"/>
    <property type="match status" value="1"/>
</dbReference>
<evidence type="ECO:0000256" key="2">
    <source>
        <dbReference type="ARBA" id="ARBA00009418"/>
    </source>
</evidence>
<dbReference type="InterPro" id="IPR020568">
    <property type="entry name" value="Ribosomal_Su5_D2-typ_SF"/>
</dbReference>
<dbReference type="EMBL" id="DS232283">
    <property type="protein sequence ID" value="EDS39118.1"/>
    <property type="molecule type" value="Genomic_DNA"/>
</dbReference>
<evidence type="ECO:0000256" key="1">
    <source>
        <dbReference type="ARBA" id="ARBA00004604"/>
    </source>
</evidence>
<dbReference type="KEGG" id="cqu:CpipJ_CPIJ013674"/>
<proteinExistence type="inferred from homology"/>
<reference evidence="8" key="2">
    <citation type="submission" date="2021-02" db="UniProtKB">
        <authorList>
            <consortium name="EnsemblMetazoa"/>
        </authorList>
    </citation>
    <scope>IDENTIFICATION</scope>
    <source>
        <strain evidence="8">JHB</strain>
    </source>
</reference>
<feature type="region of interest" description="Disordered" evidence="6">
    <location>
        <begin position="473"/>
        <end position="549"/>
    </location>
</feature>
<dbReference type="Proteomes" id="UP000002320">
    <property type="component" value="Unassembled WGS sequence"/>
</dbReference>
<dbReference type="GO" id="GO:0030686">
    <property type="term" value="C:90S preribosome"/>
    <property type="evidence" value="ECO:0007669"/>
    <property type="project" value="TreeGrafter"/>
</dbReference>
<dbReference type="GO" id="GO:0000462">
    <property type="term" value="P:maturation of SSU-rRNA from tricistronic rRNA transcript (SSU-rRNA, 5.8S rRNA, LSU-rRNA)"/>
    <property type="evidence" value="ECO:0007669"/>
    <property type="project" value="TreeGrafter"/>
</dbReference>
<gene>
    <name evidence="8" type="primary">6046593</name>
    <name evidence="7" type="ORF">CpipJ_CPIJ013674</name>
</gene>
<evidence type="ECO:0000256" key="3">
    <source>
        <dbReference type="ARBA" id="ARBA00022517"/>
    </source>
</evidence>
<comment type="subcellular location">
    <subcellularLocation>
        <location evidence="1">Nucleus</location>
        <location evidence="1">Nucleolus</location>
    </subcellularLocation>
</comment>
<dbReference type="STRING" id="7176.B0X295"/>
<reference evidence="7" key="1">
    <citation type="submission" date="2007-03" db="EMBL/GenBank/DDBJ databases">
        <title>Annotation of Culex pipiens quinquefasciatus.</title>
        <authorList>
            <consortium name="The Broad Institute Genome Sequencing Platform"/>
            <person name="Atkinson P.W."/>
            <person name="Hemingway J."/>
            <person name="Christensen B.M."/>
            <person name="Higgs S."/>
            <person name="Kodira C."/>
            <person name="Hannick L."/>
            <person name="Megy K."/>
            <person name="O'Leary S."/>
            <person name="Pearson M."/>
            <person name="Haas B.J."/>
            <person name="Mauceli E."/>
            <person name="Wortman J.R."/>
            <person name="Lee N.H."/>
            <person name="Guigo R."/>
            <person name="Stanke M."/>
            <person name="Alvarado L."/>
            <person name="Amedeo P."/>
            <person name="Antoine C.H."/>
            <person name="Arensburger P."/>
            <person name="Bidwell S.L."/>
            <person name="Crawford M."/>
            <person name="Camaro F."/>
            <person name="Devon K."/>
            <person name="Engels R."/>
            <person name="Hammond M."/>
            <person name="Howarth C."/>
            <person name="Koehrsen M."/>
            <person name="Lawson D."/>
            <person name="Montgomery P."/>
            <person name="Nene V."/>
            <person name="Nusbaum C."/>
            <person name="Puiu D."/>
            <person name="Romero-Severson J."/>
            <person name="Severson D.W."/>
            <person name="Shumway M."/>
            <person name="Sisk P."/>
            <person name="Stolte C."/>
            <person name="Zeng Q."/>
            <person name="Eisenstadt E."/>
            <person name="Fraser-Liggett C."/>
            <person name="Strausberg R."/>
            <person name="Galagan J."/>
            <person name="Birren B."/>
            <person name="Collins F.H."/>
        </authorList>
    </citation>
    <scope>NUCLEOTIDE SEQUENCE [LARGE SCALE GENOMIC DNA]</scope>
    <source>
        <strain evidence="7">JHB</strain>
    </source>
</reference>
<keyword evidence="5" id="KW-0539">Nucleus</keyword>
<keyword evidence="3" id="KW-0690">Ribosome biogenesis</keyword>
<feature type="region of interest" description="Disordered" evidence="6">
    <location>
        <begin position="277"/>
        <end position="304"/>
    </location>
</feature>
<organism>
    <name type="scientific">Culex quinquefasciatus</name>
    <name type="common">Southern house mosquito</name>
    <name type="synonym">Culex pungens</name>
    <dbReference type="NCBI Taxonomy" id="7176"/>
    <lineage>
        <taxon>Eukaryota</taxon>
        <taxon>Metazoa</taxon>
        <taxon>Ecdysozoa</taxon>
        <taxon>Arthropoda</taxon>
        <taxon>Hexapoda</taxon>
        <taxon>Insecta</taxon>
        <taxon>Pterygota</taxon>
        <taxon>Neoptera</taxon>
        <taxon>Endopterygota</taxon>
        <taxon>Diptera</taxon>
        <taxon>Nematocera</taxon>
        <taxon>Culicoidea</taxon>
        <taxon>Culicidae</taxon>
        <taxon>Culicinae</taxon>
        <taxon>Culicini</taxon>
        <taxon>Culex</taxon>
        <taxon>Culex</taxon>
    </lineage>
</organism>